<proteinExistence type="inferred from homology"/>
<dbReference type="SUPFAM" id="SSF81338">
    <property type="entry name" value="Aquaporin-like"/>
    <property type="match status" value="1"/>
</dbReference>
<gene>
    <name evidence="10" type="primary">LOC115393590</name>
</gene>
<dbReference type="GO" id="GO:0012505">
    <property type="term" value="C:endomembrane system"/>
    <property type="evidence" value="ECO:0007669"/>
    <property type="project" value="UniProtKB-SubCell"/>
</dbReference>
<dbReference type="GeneID" id="115393590"/>
<feature type="transmembrane region" description="Helical" evidence="9">
    <location>
        <begin position="176"/>
        <end position="199"/>
    </location>
</feature>
<evidence type="ECO:0000256" key="3">
    <source>
        <dbReference type="ARBA" id="ARBA00022448"/>
    </source>
</evidence>
<feature type="transmembrane region" description="Helical" evidence="9">
    <location>
        <begin position="135"/>
        <end position="164"/>
    </location>
</feature>
<evidence type="ECO:0000256" key="2">
    <source>
        <dbReference type="ARBA" id="ARBA00006175"/>
    </source>
</evidence>
<keyword evidence="3 8" id="KW-0813">Transport</keyword>
<evidence type="ECO:0000256" key="5">
    <source>
        <dbReference type="ARBA" id="ARBA00022737"/>
    </source>
</evidence>
<feature type="transmembrane region" description="Helical" evidence="9">
    <location>
        <begin position="102"/>
        <end position="123"/>
    </location>
</feature>
<reference evidence="10" key="2">
    <citation type="submission" date="2025-08" db="UniProtKB">
        <authorList>
            <consortium name="Ensembl"/>
        </authorList>
    </citation>
    <scope>IDENTIFICATION</scope>
</reference>
<evidence type="ECO:0000313" key="11">
    <source>
        <dbReference type="Proteomes" id="UP000472267"/>
    </source>
</evidence>
<organism evidence="10 11">
    <name type="scientific">Salarias fasciatus</name>
    <name type="common">Jewelled blenny</name>
    <name type="synonym">Blennius fasciatus</name>
    <dbReference type="NCBI Taxonomy" id="181472"/>
    <lineage>
        <taxon>Eukaryota</taxon>
        <taxon>Metazoa</taxon>
        <taxon>Chordata</taxon>
        <taxon>Craniata</taxon>
        <taxon>Vertebrata</taxon>
        <taxon>Euteleostomi</taxon>
        <taxon>Actinopterygii</taxon>
        <taxon>Neopterygii</taxon>
        <taxon>Teleostei</taxon>
        <taxon>Neoteleostei</taxon>
        <taxon>Acanthomorphata</taxon>
        <taxon>Ovalentaria</taxon>
        <taxon>Blenniimorphae</taxon>
        <taxon>Blenniiformes</taxon>
        <taxon>Blennioidei</taxon>
        <taxon>Blenniidae</taxon>
        <taxon>Salariinae</taxon>
        <taxon>Salarias</taxon>
    </lineage>
</organism>
<dbReference type="OrthoDB" id="3222at2759"/>
<keyword evidence="7 9" id="KW-0472">Membrane</keyword>
<keyword evidence="11" id="KW-1185">Reference proteome</keyword>
<dbReference type="InterPro" id="IPR034294">
    <property type="entry name" value="Aquaporin_transptr"/>
</dbReference>
<evidence type="ECO:0000256" key="6">
    <source>
        <dbReference type="ARBA" id="ARBA00022989"/>
    </source>
</evidence>
<dbReference type="Pfam" id="PF00230">
    <property type="entry name" value="MIP"/>
    <property type="match status" value="1"/>
</dbReference>
<dbReference type="InterPro" id="IPR000425">
    <property type="entry name" value="MIP"/>
</dbReference>
<evidence type="ECO:0000256" key="9">
    <source>
        <dbReference type="SAM" id="Phobius"/>
    </source>
</evidence>
<dbReference type="PRINTS" id="PR00783">
    <property type="entry name" value="MINTRINSICP"/>
</dbReference>
<keyword evidence="6 9" id="KW-1133">Transmembrane helix</keyword>
<dbReference type="AlphaFoldDB" id="A0A672H5E1"/>
<dbReference type="GO" id="GO:0005737">
    <property type="term" value="C:cytoplasm"/>
    <property type="evidence" value="ECO:0007669"/>
    <property type="project" value="UniProtKB-ARBA"/>
</dbReference>
<evidence type="ECO:0000256" key="8">
    <source>
        <dbReference type="RuleBase" id="RU000477"/>
    </source>
</evidence>
<reference evidence="10" key="1">
    <citation type="submission" date="2019-06" db="EMBL/GenBank/DDBJ databases">
        <authorList>
            <consortium name="Wellcome Sanger Institute Data Sharing"/>
        </authorList>
    </citation>
    <scope>NUCLEOTIDE SEQUENCE [LARGE SCALE GENOMIC DNA]</scope>
</reference>
<dbReference type="Proteomes" id="UP000472267">
    <property type="component" value="Chromosome 8"/>
</dbReference>
<protein>
    <submittedName>
        <fullName evidence="10">Aquaporin-8-like</fullName>
    </submittedName>
</protein>
<dbReference type="OMA" id="PAMVANH"/>
<dbReference type="FunCoup" id="A0A672H5E1">
    <property type="interactions" value="1"/>
</dbReference>
<sequence length="250" mass="26777">MSREEIKTEVFIVSEMEETGEKKKSKYERYVQPCLAEVLGTFILVFVGCMSVVGNSGTSPMQPALSQGLTVAVLITMFAPISGGHFNPVVSLSFYLCGEMDLFLLLPYVLAQMIGATIAAFLTKTLYPADLYTKLLGGAFVTGAVGTAMLAETVFTLILIVVVCLGGINKVTQSPWAPICVGLIVAANILSGATVSGACMNPVRAFGPAVAANHWEDHWVYWLGPTCGTLLAVVFIRVFLGDQKTRLVLK</sequence>
<dbReference type="GO" id="GO:0005886">
    <property type="term" value="C:plasma membrane"/>
    <property type="evidence" value="ECO:0007669"/>
    <property type="project" value="TreeGrafter"/>
</dbReference>
<reference evidence="10" key="3">
    <citation type="submission" date="2025-09" db="UniProtKB">
        <authorList>
            <consortium name="Ensembl"/>
        </authorList>
    </citation>
    <scope>IDENTIFICATION</scope>
</reference>
<feature type="transmembrane region" description="Helical" evidence="9">
    <location>
        <begin position="219"/>
        <end position="240"/>
    </location>
</feature>
<evidence type="ECO:0000256" key="4">
    <source>
        <dbReference type="ARBA" id="ARBA00022692"/>
    </source>
</evidence>
<dbReference type="PRINTS" id="PR02020">
    <property type="entry name" value="AQUAPORIN8"/>
</dbReference>
<dbReference type="RefSeq" id="XP_029954519.1">
    <property type="nucleotide sequence ID" value="XM_030098659.1"/>
</dbReference>
<comment type="subcellular location">
    <subcellularLocation>
        <location evidence="1">Endomembrane system</location>
        <topology evidence="1">Multi-pass membrane protein</topology>
    </subcellularLocation>
</comment>
<feature type="transmembrane region" description="Helical" evidence="9">
    <location>
        <begin position="65"/>
        <end position="90"/>
    </location>
</feature>
<dbReference type="InParanoid" id="A0A672H5E1"/>
<dbReference type="Gene3D" id="1.20.1080.10">
    <property type="entry name" value="Glycerol uptake facilitator protein"/>
    <property type="match status" value="1"/>
</dbReference>
<dbReference type="Ensembl" id="ENSSFAT00005025269.1">
    <property type="protein sequence ID" value="ENSSFAP00005024291.1"/>
    <property type="gene ID" value="ENSSFAG00005012512.1"/>
</dbReference>
<dbReference type="PANTHER" id="PTHR45665:SF9">
    <property type="entry name" value="AQUAPORIN-8"/>
    <property type="match status" value="1"/>
</dbReference>
<dbReference type="PANTHER" id="PTHR45665">
    <property type="entry name" value="AQUAPORIN-8"/>
    <property type="match status" value="1"/>
</dbReference>
<keyword evidence="4 8" id="KW-0812">Transmembrane</keyword>
<comment type="similarity">
    <text evidence="2 8">Belongs to the MIP/aquaporin (TC 1.A.8) family.</text>
</comment>
<keyword evidence="5" id="KW-0677">Repeat</keyword>
<evidence type="ECO:0000313" key="10">
    <source>
        <dbReference type="Ensembl" id="ENSSFAP00005024291.1"/>
    </source>
</evidence>
<dbReference type="InterPro" id="IPR023271">
    <property type="entry name" value="Aquaporin-like"/>
</dbReference>
<evidence type="ECO:0000256" key="7">
    <source>
        <dbReference type="ARBA" id="ARBA00023136"/>
    </source>
</evidence>
<dbReference type="GO" id="GO:0015250">
    <property type="term" value="F:water channel activity"/>
    <property type="evidence" value="ECO:0007669"/>
    <property type="project" value="UniProtKB-ARBA"/>
</dbReference>
<evidence type="ECO:0000256" key="1">
    <source>
        <dbReference type="ARBA" id="ARBA00004127"/>
    </source>
</evidence>
<dbReference type="InterPro" id="IPR023277">
    <property type="entry name" value="Aquaporin_8"/>
</dbReference>
<dbReference type="GO" id="GO:0019755">
    <property type="term" value="P:one-carbon compound transport"/>
    <property type="evidence" value="ECO:0007669"/>
    <property type="project" value="UniProtKB-ARBA"/>
</dbReference>
<name>A0A672H5E1_SALFA</name>
<accession>A0A672H5E1</accession>
<feature type="transmembrane region" description="Helical" evidence="9">
    <location>
        <begin position="30"/>
        <end position="53"/>
    </location>
</feature>
<dbReference type="FunFam" id="1.20.1080.10:FF:000019">
    <property type="entry name" value="AQuaPorin or aquaglyceroporin related"/>
    <property type="match status" value="1"/>
</dbReference>